<name>X1BG29_9ZZZZ</name>
<comment type="caution">
    <text evidence="1">The sequence shown here is derived from an EMBL/GenBank/DDBJ whole genome shotgun (WGS) entry which is preliminary data.</text>
</comment>
<gene>
    <name evidence="1" type="ORF">S01H4_44788</name>
</gene>
<feature type="non-terminal residue" evidence="1">
    <location>
        <position position="1"/>
    </location>
</feature>
<protein>
    <submittedName>
        <fullName evidence="1">Uncharacterized protein</fullName>
    </submittedName>
</protein>
<organism evidence="1">
    <name type="scientific">marine sediment metagenome</name>
    <dbReference type="NCBI Taxonomy" id="412755"/>
    <lineage>
        <taxon>unclassified sequences</taxon>
        <taxon>metagenomes</taxon>
        <taxon>ecological metagenomes</taxon>
    </lineage>
</organism>
<evidence type="ECO:0000313" key="1">
    <source>
        <dbReference type="EMBL" id="GAG93950.1"/>
    </source>
</evidence>
<proteinExistence type="predicted"/>
<reference evidence="1" key="1">
    <citation type="journal article" date="2014" name="Front. Microbiol.">
        <title>High frequency of phylogenetically diverse reductive dehalogenase-homologous genes in deep subseafloor sedimentary metagenomes.</title>
        <authorList>
            <person name="Kawai M."/>
            <person name="Futagami T."/>
            <person name="Toyoda A."/>
            <person name="Takaki Y."/>
            <person name="Nishi S."/>
            <person name="Hori S."/>
            <person name="Arai W."/>
            <person name="Tsubouchi T."/>
            <person name="Morono Y."/>
            <person name="Uchiyama I."/>
            <person name="Ito T."/>
            <person name="Fujiyama A."/>
            <person name="Inagaki F."/>
            <person name="Takami H."/>
        </authorList>
    </citation>
    <scope>NUCLEOTIDE SEQUENCE</scope>
    <source>
        <strain evidence="1">Expedition CK06-06</strain>
    </source>
</reference>
<dbReference type="AlphaFoldDB" id="X1BG29"/>
<accession>X1BG29</accession>
<dbReference type="EMBL" id="BART01024872">
    <property type="protein sequence ID" value="GAG93950.1"/>
    <property type="molecule type" value="Genomic_DNA"/>
</dbReference>
<feature type="non-terminal residue" evidence="1">
    <location>
        <position position="283"/>
    </location>
</feature>
<sequence length="283" mass="31951">PILTVIGHPITINATDVDQKIGIGDYWFESSFIGWTDNGTTRTFNLVADTQLGYGLWAYHTFYANQFVSFEVQPTGVVTYDNSHIGIIEGNETSTVKVIGHLVTINATDVDQKVGLGNYWYENSFIGWIEPGTTRTFNLIVNRLKKYELWAYYTHRFASFEVQPTGVITYDNSHIGIIEGNETSTVKVIGYPVTINATDVDQKIGLGEYWYTYSFIGWTEAGTTRTFNLIVNGQKKYELWAYYTHRFASFEVQPTGVVTYDNSHIDIIEGNETSTVKVIGHPV</sequence>